<evidence type="ECO:0000256" key="1">
    <source>
        <dbReference type="ARBA" id="ARBA00022475"/>
    </source>
</evidence>
<feature type="transmembrane region" description="Helical" evidence="5">
    <location>
        <begin position="138"/>
        <end position="159"/>
    </location>
</feature>
<name>A0ABQ4K4N0_9BACI</name>
<evidence type="ECO:0000313" key="6">
    <source>
        <dbReference type="EMBL" id="GIN20689.1"/>
    </source>
</evidence>
<feature type="transmembrane region" description="Helical" evidence="5">
    <location>
        <begin position="37"/>
        <end position="58"/>
    </location>
</feature>
<protein>
    <submittedName>
        <fullName evidence="6">Sporulation membrane protein YtaF</fullName>
    </submittedName>
</protein>
<dbReference type="InterPro" id="IPR003810">
    <property type="entry name" value="Mntp/YtaF"/>
</dbReference>
<accession>A0ABQ4K4N0</accession>
<dbReference type="RefSeq" id="WP_018707027.1">
    <property type="nucleotide sequence ID" value="NZ_BOQT01000005.1"/>
</dbReference>
<feature type="transmembrane region" description="Helical" evidence="5">
    <location>
        <begin position="112"/>
        <end position="132"/>
    </location>
</feature>
<dbReference type="Proteomes" id="UP000680279">
    <property type="component" value="Unassembled WGS sequence"/>
</dbReference>
<keyword evidence="1" id="KW-1003">Cell membrane</keyword>
<evidence type="ECO:0000256" key="5">
    <source>
        <dbReference type="SAM" id="Phobius"/>
    </source>
</evidence>
<dbReference type="Pfam" id="PF02659">
    <property type="entry name" value="Mntp"/>
    <property type="match status" value="1"/>
</dbReference>
<dbReference type="EMBL" id="BOQT01000005">
    <property type="protein sequence ID" value="GIN20689.1"/>
    <property type="molecule type" value="Genomic_DNA"/>
</dbReference>
<reference evidence="6 7" key="1">
    <citation type="submission" date="2021-03" db="EMBL/GenBank/DDBJ databases">
        <title>Antimicrobial resistance genes in bacteria isolated from Japanese honey, and their potential for conferring macrolide and lincosamide resistance in the American foulbrood pathogen Paenibacillus larvae.</title>
        <authorList>
            <person name="Okamoto M."/>
            <person name="Kumagai M."/>
            <person name="Kanamori H."/>
            <person name="Takamatsu D."/>
        </authorList>
    </citation>
    <scope>NUCLEOTIDE SEQUENCE [LARGE SCALE GENOMIC DNA]</scope>
    <source>
        <strain evidence="6 7">J1TS3</strain>
    </source>
</reference>
<keyword evidence="7" id="KW-1185">Reference proteome</keyword>
<keyword evidence="4 5" id="KW-0472">Membrane</keyword>
<gene>
    <name evidence="6" type="ORF">J1TS3_18230</name>
</gene>
<evidence type="ECO:0000256" key="3">
    <source>
        <dbReference type="ARBA" id="ARBA00022989"/>
    </source>
</evidence>
<evidence type="ECO:0000256" key="2">
    <source>
        <dbReference type="ARBA" id="ARBA00022692"/>
    </source>
</evidence>
<evidence type="ECO:0000256" key="4">
    <source>
        <dbReference type="ARBA" id="ARBA00023136"/>
    </source>
</evidence>
<keyword evidence="3 5" id="KW-1133">Transmembrane helix</keyword>
<dbReference type="PANTHER" id="PTHR35529:SF2">
    <property type="entry name" value="SPORULATION PROTEIN YTAF-RELATED"/>
    <property type="match status" value="1"/>
</dbReference>
<feature type="transmembrane region" description="Helical" evidence="5">
    <location>
        <begin position="70"/>
        <end position="91"/>
    </location>
</feature>
<organism evidence="6 7">
    <name type="scientific">Siminovitchia fordii</name>
    <dbReference type="NCBI Taxonomy" id="254759"/>
    <lineage>
        <taxon>Bacteria</taxon>
        <taxon>Bacillati</taxon>
        <taxon>Bacillota</taxon>
        <taxon>Bacilli</taxon>
        <taxon>Bacillales</taxon>
        <taxon>Bacillaceae</taxon>
        <taxon>Siminovitchia</taxon>
    </lineage>
</organism>
<comment type="caution">
    <text evidence="6">The sequence shown here is derived from an EMBL/GenBank/DDBJ whole genome shotgun (WGS) entry which is preliminary data.</text>
</comment>
<keyword evidence="2 5" id="KW-0812">Transmembrane</keyword>
<sequence length="189" mass="20805">MEWFSSFLIVNLIGISANLDNTGVGIAYGLNNFRIPAWFNMIINIIGFFYTLIGVYLGSLISQIISPADIGLVSFFVFFCIGIVTICNRYSSLIYRKKHSGTKIQQPRLRDAIFLGFALSFTNIAAGIGLAVAYDTLIWELIISITLWGYISIMIGNAVGKNLISKMLGRYSSLVAGLIFIAIGLNQLL</sequence>
<feature type="transmembrane region" description="Helical" evidence="5">
    <location>
        <begin position="171"/>
        <end position="188"/>
    </location>
</feature>
<proteinExistence type="predicted"/>
<feature type="transmembrane region" description="Helical" evidence="5">
    <location>
        <begin position="6"/>
        <end position="30"/>
    </location>
</feature>
<evidence type="ECO:0000313" key="7">
    <source>
        <dbReference type="Proteomes" id="UP000680279"/>
    </source>
</evidence>
<dbReference type="PANTHER" id="PTHR35529">
    <property type="entry name" value="MANGANESE EFFLUX PUMP MNTP-RELATED"/>
    <property type="match status" value="1"/>
</dbReference>